<evidence type="ECO:0000313" key="5">
    <source>
        <dbReference type="Proteomes" id="UP001593833"/>
    </source>
</evidence>
<proteinExistence type="predicted"/>
<name>A0ABV6YM47_UNCEI</name>
<feature type="domain" description="N-acetyltransferase" evidence="3">
    <location>
        <begin position="126"/>
        <end position="257"/>
    </location>
</feature>
<organism evidence="4 5">
    <name type="scientific">Eiseniibacteriota bacterium</name>
    <dbReference type="NCBI Taxonomy" id="2212470"/>
    <lineage>
        <taxon>Bacteria</taxon>
        <taxon>Candidatus Eiseniibacteriota</taxon>
    </lineage>
</organism>
<keyword evidence="2" id="KW-0012">Acyltransferase</keyword>
<dbReference type="Pfam" id="PF00583">
    <property type="entry name" value="Acetyltransf_1"/>
    <property type="match status" value="1"/>
</dbReference>
<evidence type="ECO:0000259" key="3">
    <source>
        <dbReference type="PROSITE" id="PS51186"/>
    </source>
</evidence>
<dbReference type="InterPro" id="IPR000182">
    <property type="entry name" value="GNAT_dom"/>
</dbReference>
<dbReference type="EMBL" id="JBHPKH010000153">
    <property type="protein sequence ID" value="MFC1573411.1"/>
    <property type="molecule type" value="Genomic_DNA"/>
</dbReference>
<reference evidence="4 5" key="1">
    <citation type="submission" date="2024-09" db="EMBL/GenBank/DDBJ databases">
        <authorList>
            <person name="D'Angelo T."/>
        </authorList>
    </citation>
    <scope>NUCLEOTIDE SEQUENCE [LARGE SCALE GENOMIC DNA]</scope>
    <source>
        <strain evidence="4">SAG AM-320-E07</strain>
    </source>
</reference>
<dbReference type="PANTHER" id="PTHR43420">
    <property type="entry name" value="ACETYLTRANSFERASE"/>
    <property type="match status" value="1"/>
</dbReference>
<dbReference type="Proteomes" id="UP001593833">
    <property type="component" value="Unassembled WGS sequence"/>
</dbReference>
<protein>
    <submittedName>
        <fullName evidence="4">GNAT family N-acetyltransferase</fullName>
    </submittedName>
</protein>
<dbReference type="PROSITE" id="PS51186">
    <property type="entry name" value="GNAT"/>
    <property type="match status" value="1"/>
</dbReference>
<dbReference type="InterPro" id="IPR050680">
    <property type="entry name" value="YpeA/RimI_acetyltransf"/>
</dbReference>
<keyword evidence="5" id="KW-1185">Reference proteome</keyword>
<dbReference type="PANTHER" id="PTHR43420:SF47">
    <property type="entry name" value="N-ACETYLTRANSFERASE DOMAIN-CONTAINING PROTEIN"/>
    <property type="match status" value="1"/>
</dbReference>
<evidence type="ECO:0000256" key="1">
    <source>
        <dbReference type="ARBA" id="ARBA00022679"/>
    </source>
</evidence>
<sequence length="257" mass="28866">MHDKRELETFLRRDAHLHIYEIGDLDDFFWPHTVWFGLIDEVELDGVVLLYLGTDPPSLLALTGDSIAKMRDFLVSIKHLLPTRFYAHLSSGLAEIFAESHKAEAHGLHYKLALTKPAQLESVGTSDVVSLSSNELPELGVLYEAAYPETWFNPRMMETGHYFGLRRDGLLVGVAGIHVFSRRYQVAALGNVATHPDYRGQGVARATCAHLCRVLLSDVDHIGANVKADNVSALACYERLGFERIASYEEWDMRLKV</sequence>
<dbReference type="SUPFAM" id="SSF55729">
    <property type="entry name" value="Acyl-CoA N-acyltransferases (Nat)"/>
    <property type="match status" value="1"/>
</dbReference>
<dbReference type="CDD" id="cd04301">
    <property type="entry name" value="NAT_SF"/>
    <property type="match status" value="1"/>
</dbReference>
<gene>
    <name evidence="4" type="ORF">ACFL6M_07420</name>
</gene>
<keyword evidence="1" id="KW-0808">Transferase</keyword>
<comment type="caution">
    <text evidence="4">The sequence shown here is derived from an EMBL/GenBank/DDBJ whole genome shotgun (WGS) entry which is preliminary data.</text>
</comment>
<dbReference type="InterPro" id="IPR016181">
    <property type="entry name" value="Acyl_CoA_acyltransferase"/>
</dbReference>
<evidence type="ECO:0000256" key="2">
    <source>
        <dbReference type="ARBA" id="ARBA00023315"/>
    </source>
</evidence>
<accession>A0ABV6YM47</accession>
<evidence type="ECO:0000313" key="4">
    <source>
        <dbReference type="EMBL" id="MFC1573411.1"/>
    </source>
</evidence>
<dbReference type="Gene3D" id="3.40.630.30">
    <property type="match status" value="1"/>
</dbReference>